<organism evidence="2 3">
    <name type="scientific">Candidatus Avitreponema avistercoris</name>
    <dbReference type="NCBI Taxonomy" id="2840705"/>
    <lineage>
        <taxon>Bacteria</taxon>
        <taxon>Pseudomonadati</taxon>
        <taxon>Spirochaetota</taxon>
        <taxon>Spirochaetia</taxon>
        <taxon>Spirochaetales</taxon>
        <taxon>Candidatus Avitreponema</taxon>
    </lineage>
</organism>
<dbReference type="AlphaFoldDB" id="A0A9D9EPS7"/>
<proteinExistence type="predicted"/>
<keyword evidence="1" id="KW-1133">Transmembrane helix</keyword>
<feature type="transmembrane region" description="Helical" evidence="1">
    <location>
        <begin position="54"/>
        <end position="71"/>
    </location>
</feature>
<reference evidence="2" key="1">
    <citation type="submission" date="2020-10" db="EMBL/GenBank/DDBJ databases">
        <authorList>
            <person name="Gilroy R."/>
        </authorList>
    </citation>
    <scope>NUCLEOTIDE SEQUENCE</scope>
    <source>
        <strain evidence="2">B3-4054</strain>
    </source>
</reference>
<accession>A0A9D9EPS7</accession>
<protein>
    <submittedName>
        <fullName evidence="2">Uncharacterized protein</fullName>
    </submittedName>
</protein>
<reference evidence="2" key="2">
    <citation type="journal article" date="2021" name="PeerJ">
        <title>Extensive microbial diversity within the chicken gut microbiome revealed by metagenomics and culture.</title>
        <authorList>
            <person name="Gilroy R."/>
            <person name="Ravi A."/>
            <person name="Getino M."/>
            <person name="Pursley I."/>
            <person name="Horton D.L."/>
            <person name="Alikhan N.F."/>
            <person name="Baker D."/>
            <person name="Gharbi K."/>
            <person name="Hall N."/>
            <person name="Watson M."/>
            <person name="Adriaenssens E.M."/>
            <person name="Foster-Nyarko E."/>
            <person name="Jarju S."/>
            <person name="Secka A."/>
            <person name="Antonio M."/>
            <person name="Oren A."/>
            <person name="Chaudhuri R.R."/>
            <person name="La Ragione R."/>
            <person name="Hildebrand F."/>
            <person name="Pallen M.J."/>
        </authorList>
    </citation>
    <scope>NUCLEOTIDE SEQUENCE</scope>
    <source>
        <strain evidence="2">B3-4054</strain>
    </source>
</reference>
<keyword evidence="1" id="KW-0812">Transmembrane</keyword>
<feature type="transmembrane region" description="Helical" evidence="1">
    <location>
        <begin position="168"/>
        <end position="189"/>
    </location>
</feature>
<feature type="transmembrane region" description="Helical" evidence="1">
    <location>
        <begin position="27"/>
        <end position="42"/>
    </location>
</feature>
<evidence type="ECO:0000313" key="3">
    <source>
        <dbReference type="Proteomes" id="UP000823616"/>
    </source>
</evidence>
<comment type="caution">
    <text evidence="2">The sequence shown here is derived from an EMBL/GenBank/DDBJ whole genome shotgun (WGS) entry which is preliminary data.</text>
</comment>
<sequence length="202" mass="22255">MKKNTVLFLIAAAPLFPALSRFSAGLLLGVEFCLFFPVLLGIRKLLALCEIRRGFYLLTETVCLTLTASFYSGIIKWIFPVSALSLEFFFFAVPFVFLVFEMLAGFRPAAHHAPQNRENLFLLAAPALLLLISLVREILFFGIVSFPAVRTACFVSVLPPAALDFTRFFGSLPGSLVLTGLILWLVYCIGNRRSNALPKAGG</sequence>
<dbReference type="Proteomes" id="UP000823616">
    <property type="component" value="Unassembled WGS sequence"/>
</dbReference>
<dbReference type="EMBL" id="JADIMS010000092">
    <property type="protein sequence ID" value="MBO8450506.1"/>
    <property type="molecule type" value="Genomic_DNA"/>
</dbReference>
<evidence type="ECO:0000313" key="2">
    <source>
        <dbReference type="EMBL" id="MBO8450506.1"/>
    </source>
</evidence>
<name>A0A9D9EPS7_9SPIR</name>
<feature type="transmembrane region" description="Helical" evidence="1">
    <location>
        <begin position="120"/>
        <end position="148"/>
    </location>
</feature>
<evidence type="ECO:0000256" key="1">
    <source>
        <dbReference type="SAM" id="Phobius"/>
    </source>
</evidence>
<keyword evidence="1" id="KW-0472">Membrane</keyword>
<feature type="transmembrane region" description="Helical" evidence="1">
    <location>
        <begin position="77"/>
        <end position="100"/>
    </location>
</feature>
<gene>
    <name evidence="2" type="ORF">IAA96_05305</name>
</gene>